<keyword evidence="3" id="KW-1185">Reference proteome</keyword>
<evidence type="ECO:0000256" key="1">
    <source>
        <dbReference type="SAM" id="MobiDB-lite"/>
    </source>
</evidence>
<dbReference type="EMBL" id="QXTE01000352">
    <property type="protein sequence ID" value="TFJ99050.1"/>
    <property type="molecule type" value="Genomic_DNA"/>
</dbReference>
<evidence type="ECO:0000313" key="2">
    <source>
        <dbReference type="EMBL" id="TFJ99050.1"/>
    </source>
</evidence>
<dbReference type="Proteomes" id="UP000297703">
    <property type="component" value="Unassembled WGS sequence"/>
</dbReference>
<name>A0A4D9DNL4_9SAUR</name>
<reference evidence="2 3" key="1">
    <citation type="submission" date="2019-04" db="EMBL/GenBank/DDBJ databases">
        <title>Draft genome of the big-headed turtle Platysternon megacephalum.</title>
        <authorList>
            <person name="Gong S."/>
        </authorList>
    </citation>
    <scope>NUCLEOTIDE SEQUENCE [LARGE SCALE GENOMIC DNA]</scope>
    <source>
        <strain evidence="2">DO16091913</strain>
        <tissue evidence="2">Muscle</tissue>
    </source>
</reference>
<feature type="region of interest" description="Disordered" evidence="1">
    <location>
        <begin position="78"/>
        <end position="107"/>
    </location>
</feature>
<feature type="compositionally biased region" description="Basic and acidic residues" evidence="1">
    <location>
        <begin position="83"/>
        <end position="107"/>
    </location>
</feature>
<comment type="caution">
    <text evidence="2">The sequence shown here is derived from an EMBL/GenBank/DDBJ whole genome shotgun (WGS) entry which is preliminary data.</text>
</comment>
<sequence>MAAICNFQSLSGQTHKRDDRKQFLQQISLWAARNGHDFIPPPNPAQSQPTPPHQTLLEYLLGCSRCLHNSKYVAQSDLRSAGKKNEEHEEVFSPPVDWKKEDVQCPT</sequence>
<accession>A0A4D9DNL4</accession>
<organism evidence="2 3">
    <name type="scientific">Platysternon megacephalum</name>
    <name type="common">big-headed turtle</name>
    <dbReference type="NCBI Taxonomy" id="55544"/>
    <lineage>
        <taxon>Eukaryota</taxon>
        <taxon>Metazoa</taxon>
        <taxon>Chordata</taxon>
        <taxon>Craniata</taxon>
        <taxon>Vertebrata</taxon>
        <taxon>Euteleostomi</taxon>
        <taxon>Archelosauria</taxon>
        <taxon>Testudinata</taxon>
        <taxon>Testudines</taxon>
        <taxon>Cryptodira</taxon>
        <taxon>Durocryptodira</taxon>
        <taxon>Testudinoidea</taxon>
        <taxon>Platysternidae</taxon>
        <taxon>Platysternon</taxon>
    </lineage>
</organism>
<protein>
    <submittedName>
        <fullName evidence="2">Mitochondrial fission process protein 1</fullName>
    </submittedName>
</protein>
<reference evidence="2 3" key="2">
    <citation type="submission" date="2019-04" db="EMBL/GenBank/DDBJ databases">
        <title>The genome sequence of big-headed turtle.</title>
        <authorList>
            <person name="Gong S."/>
        </authorList>
    </citation>
    <scope>NUCLEOTIDE SEQUENCE [LARGE SCALE GENOMIC DNA]</scope>
    <source>
        <strain evidence="2">DO16091913</strain>
        <tissue evidence="2">Muscle</tissue>
    </source>
</reference>
<evidence type="ECO:0000313" key="3">
    <source>
        <dbReference type="Proteomes" id="UP000297703"/>
    </source>
</evidence>
<gene>
    <name evidence="2" type="ORF">DR999_PMT18979</name>
</gene>
<proteinExistence type="predicted"/>
<dbReference type="AlphaFoldDB" id="A0A4D9DNL4"/>